<accession>A0A663LU11</accession>
<reference evidence="1" key="1">
    <citation type="submission" date="2025-08" db="UniProtKB">
        <authorList>
            <consortium name="Ensembl"/>
        </authorList>
    </citation>
    <scope>IDENTIFICATION</scope>
</reference>
<protein>
    <submittedName>
        <fullName evidence="1">Uncharacterized protein</fullName>
    </submittedName>
</protein>
<sequence length="196" mass="22238">MIIILAHQAEDESLAPKAILLVTIWAHNSGRHSVYPELCSYKLLMLCRELSQLLTKHSLATLLTKETSALFSFIADFPYLTLGSTDLRVMELCGQTDPTASACCMKDLIRDGWEITLAEEDEFGLDISDAEAESQCLQEMVDYTVDKKAVHEKKIGFLKQRNLYQKKWAEVSGYARTHVAALTGQRQQERLIRENR</sequence>
<organism evidence="1 2">
    <name type="scientific">Athene cunicularia</name>
    <name type="common">Burrowing owl</name>
    <name type="synonym">Speotyto cunicularia</name>
    <dbReference type="NCBI Taxonomy" id="194338"/>
    <lineage>
        <taxon>Eukaryota</taxon>
        <taxon>Metazoa</taxon>
        <taxon>Chordata</taxon>
        <taxon>Craniata</taxon>
        <taxon>Vertebrata</taxon>
        <taxon>Euteleostomi</taxon>
        <taxon>Archelosauria</taxon>
        <taxon>Archosauria</taxon>
        <taxon>Dinosauria</taxon>
        <taxon>Saurischia</taxon>
        <taxon>Theropoda</taxon>
        <taxon>Coelurosauria</taxon>
        <taxon>Aves</taxon>
        <taxon>Neognathae</taxon>
        <taxon>Neoaves</taxon>
        <taxon>Telluraves</taxon>
        <taxon>Strigiformes</taxon>
        <taxon>Strigidae</taxon>
        <taxon>Athene</taxon>
    </lineage>
</organism>
<dbReference type="Ensembl" id="ENSACUT00000003204.1">
    <property type="protein sequence ID" value="ENSACUP00000003018.1"/>
    <property type="gene ID" value="ENSACUG00000002091.1"/>
</dbReference>
<evidence type="ECO:0000313" key="1">
    <source>
        <dbReference type="Ensembl" id="ENSACUP00000003018.1"/>
    </source>
</evidence>
<dbReference type="OMA" id="NDICATE"/>
<evidence type="ECO:0000313" key="2">
    <source>
        <dbReference type="Proteomes" id="UP000472269"/>
    </source>
</evidence>
<dbReference type="AlphaFoldDB" id="A0A663LU11"/>
<keyword evidence="2" id="KW-1185">Reference proteome</keyword>
<reference evidence="1" key="2">
    <citation type="submission" date="2025-09" db="UniProtKB">
        <authorList>
            <consortium name="Ensembl"/>
        </authorList>
    </citation>
    <scope>IDENTIFICATION</scope>
</reference>
<dbReference type="Proteomes" id="UP000472269">
    <property type="component" value="Unplaced"/>
</dbReference>
<name>A0A663LU11_ATHCN</name>
<proteinExistence type="predicted"/>